<sequence>MRKLLFGIALWLVSPWAWASFRAADFVIVPAAAAAPGLQNATWRTDVEIMNVDEVPVDVMIVFLPTGNINNTYWFDNFAYHLGGRSEDGFTKVDPKLKDIQPGRSVVLENIIEGNWGANSMGALLIWAFKAGSFKQTTPPGGEPRKILVWSRTYNKKTAEDGTVSTFGQSIPGIPWYYYIDPHKQQQGLNKVVFSGIREDASFRTNIGLVNISDRLTSLEVELTLYGADGTKLKDLGVVLSPLAHEQFDQAVKSGLFRLENDLTFGTLEITVKAWRSTAAEPTPALLAYVSRVDNATNDAVYLEQTYTKEFPWDCVFNGNCSASAATALGLVPARVRPLAPPHP</sequence>
<evidence type="ECO:0000256" key="1">
    <source>
        <dbReference type="SAM" id="SignalP"/>
    </source>
</evidence>
<dbReference type="OrthoDB" id="97761at2"/>
<dbReference type="STRING" id="1312852.EG19_05490"/>
<dbReference type="EMBL" id="JMFG01000020">
    <property type="protein sequence ID" value="KDA53653.1"/>
    <property type="molecule type" value="Genomic_DNA"/>
</dbReference>
<keyword evidence="1" id="KW-0732">Signal</keyword>
<name>A0A062XS33_9BACT</name>
<evidence type="ECO:0000313" key="2">
    <source>
        <dbReference type="EMBL" id="KDA53653.1"/>
    </source>
</evidence>
<comment type="caution">
    <text evidence="2">The sequence shown here is derived from an EMBL/GenBank/DDBJ whole genome shotgun (WGS) entry which is preliminary data.</text>
</comment>
<proteinExistence type="predicted"/>
<feature type="signal peptide" evidence="1">
    <location>
        <begin position="1"/>
        <end position="19"/>
    </location>
</feature>
<evidence type="ECO:0000313" key="3">
    <source>
        <dbReference type="Proteomes" id="UP000027284"/>
    </source>
</evidence>
<feature type="chain" id="PRO_5001616435" evidence="1">
    <location>
        <begin position="20"/>
        <end position="344"/>
    </location>
</feature>
<reference evidence="2 3" key="1">
    <citation type="submission" date="2014-04" db="EMBL/GenBank/DDBJ databases">
        <title>The Genome Sequence of Thermoanaerobaculum aquaticum MP-01, The First Cultivated Group 23 Acidobacterium.</title>
        <authorList>
            <person name="Stamps B.W."/>
            <person name="Losey N.A."/>
            <person name="Lawson P.A."/>
            <person name="Stevenson B.S."/>
        </authorList>
    </citation>
    <scope>NUCLEOTIDE SEQUENCE [LARGE SCALE GENOMIC DNA]</scope>
    <source>
        <strain evidence="2 3">MP-01</strain>
    </source>
</reference>
<dbReference type="AlphaFoldDB" id="A0A062XS33"/>
<protein>
    <submittedName>
        <fullName evidence="2">Uncharacterized protein</fullName>
    </submittedName>
</protein>
<accession>A0A062XS33</accession>
<dbReference type="RefSeq" id="WP_038049527.1">
    <property type="nucleotide sequence ID" value="NZ_JMFG01000020.1"/>
</dbReference>
<keyword evidence="3" id="KW-1185">Reference proteome</keyword>
<gene>
    <name evidence="2" type="ORF">EG19_05490</name>
</gene>
<dbReference type="Proteomes" id="UP000027284">
    <property type="component" value="Unassembled WGS sequence"/>
</dbReference>
<organism evidence="2 3">
    <name type="scientific">Thermoanaerobaculum aquaticum</name>
    <dbReference type="NCBI Taxonomy" id="1312852"/>
    <lineage>
        <taxon>Bacteria</taxon>
        <taxon>Pseudomonadati</taxon>
        <taxon>Acidobacteriota</taxon>
        <taxon>Thermoanaerobaculia</taxon>
        <taxon>Thermoanaerobaculales</taxon>
        <taxon>Thermoanaerobaculaceae</taxon>
        <taxon>Thermoanaerobaculum</taxon>
    </lineage>
</organism>